<reference evidence="1 2" key="1">
    <citation type="submission" date="2018-06" db="EMBL/GenBank/DDBJ databases">
        <title>WGS assembly of Brassica rapa FPsc.</title>
        <authorList>
            <person name="Bowman J."/>
            <person name="Kohchi T."/>
            <person name="Yamato K."/>
            <person name="Jenkins J."/>
            <person name="Shu S."/>
            <person name="Ishizaki K."/>
            <person name="Yamaoka S."/>
            <person name="Nishihama R."/>
            <person name="Nakamura Y."/>
            <person name="Berger F."/>
            <person name="Adam C."/>
            <person name="Aki S."/>
            <person name="Althoff F."/>
            <person name="Araki T."/>
            <person name="Arteaga-Vazquez M."/>
            <person name="Balasubrmanian S."/>
            <person name="Bauer D."/>
            <person name="Boehm C."/>
            <person name="Briginshaw L."/>
            <person name="Caballero-Perez J."/>
            <person name="Catarino B."/>
            <person name="Chen F."/>
            <person name="Chiyoda S."/>
            <person name="Chovatia M."/>
            <person name="Davies K."/>
            <person name="Delmans M."/>
            <person name="Demura T."/>
            <person name="Dierschke T."/>
            <person name="Dolan L."/>
            <person name="Dorantes-Acosta A."/>
            <person name="Eklund D."/>
            <person name="Florent S."/>
            <person name="Flores-Sandoval E."/>
            <person name="Fujiyama A."/>
            <person name="Fukuzawa H."/>
            <person name="Galik B."/>
            <person name="Grimanelli D."/>
            <person name="Grimwood J."/>
            <person name="Grossniklaus U."/>
            <person name="Hamada T."/>
            <person name="Haseloff J."/>
            <person name="Hetherington A."/>
            <person name="Higo A."/>
            <person name="Hirakawa Y."/>
            <person name="Hundley H."/>
            <person name="Ikeda Y."/>
            <person name="Inoue K."/>
            <person name="Inoue S."/>
            <person name="Ishida S."/>
            <person name="Jia Q."/>
            <person name="Kakita M."/>
            <person name="Kanazawa T."/>
            <person name="Kawai Y."/>
            <person name="Kawashima T."/>
            <person name="Kennedy M."/>
            <person name="Kinose K."/>
            <person name="Kinoshita T."/>
            <person name="Kohara Y."/>
            <person name="Koide E."/>
            <person name="Komatsu K."/>
            <person name="Kopischke S."/>
            <person name="Kubo M."/>
            <person name="Kyozuka J."/>
            <person name="Lagercrantz U."/>
            <person name="Lin S."/>
            <person name="Lindquist E."/>
            <person name="Lipzen A."/>
            <person name="Lu C."/>
            <person name="Luna E."/>
            <person name="Martienssen R."/>
            <person name="Minamino N."/>
            <person name="Mizutani M."/>
            <person name="Mizutani M."/>
            <person name="Mochizuki N."/>
            <person name="Monte I."/>
            <person name="Mosher R."/>
            <person name="Nagasaki H."/>
            <person name="Nakagami H."/>
            <person name="Naramoto S."/>
            <person name="Nishitani K."/>
            <person name="Ohtani M."/>
            <person name="Okamoto T."/>
            <person name="Okumura M."/>
            <person name="Phillips J."/>
            <person name="Pollak B."/>
            <person name="Reinders A."/>
            <person name="Roevekamp M."/>
            <person name="Sano R."/>
            <person name="Sawa S."/>
            <person name="Schmid M."/>
            <person name="Shirakawa M."/>
            <person name="Solano R."/>
            <person name="Spunde A."/>
            <person name="Suetsugu N."/>
            <person name="Sugano S."/>
            <person name="Sugiyama A."/>
            <person name="Sun R."/>
            <person name="Suzuki Y."/>
            <person name="Takenaka M."/>
            <person name="Takezawa D."/>
            <person name="Tomogane H."/>
            <person name="Tsuzuki M."/>
            <person name="Ueda T."/>
            <person name="Umeda M."/>
            <person name="Ward J."/>
            <person name="Watanabe Y."/>
            <person name="Yazaki K."/>
            <person name="Yokoyama R."/>
            <person name="Yoshitake Y."/>
            <person name="Yotsui I."/>
            <person name="Zachgo S."/>
            <person name="Schmutz J."/>
        </authorList>
    </citation>
    <scope>NUCLEOTIDE SEQUENCE [LARGE SCALE GENOMIC DNA]</scope>
    <source>
        <strain evidence="2">cv. B-3</strain>
    </source>
</reference>
<evidence type="ECO:0000313" key="2">
    <source>
        <dbReference type="Proteomes" id="UP000264353"/>
    </source>
</evidence>
<sequence length="338" mass="39363">MPAASTWFRREAKHKAQADAESTRGSTRVSLTHIKFSTFQIKIHHSPHSSLQIYFSLFGFLIKRENKSFWCRWLIFSLPLQAFPQIQTNNAMTMSNGDSKTSTPFRIFVGYDPREDLAYKVCHHSITKRSSIPVEITPIVQSDLRERGLYWRERNNLESTEFSFTRFLTPHLSDYQGWAMFVDCDFLYIADIKELVDLIDDKYAIMCVQHDYTPKETTKMDGAVQTVYPRKNWSSMVLYNCGHPKNKTLTPEAVNTQSGAFLHRFQWLEDEEIGSVPFVWNFLEGHNRVVENDPATQPKAVHFTRGGPWFDAWKNCDFADLWLGEMEEYSKENNKDAN</sequence>
<dbReference type="Proteomes" id="UP000264353">
    <property type="component" value="Chromosome A2"/>
</dbReference>
<dbReference type="InterPro" id="IPR029044">
    <property type="entry name" value="Nucleotide-diphossugar_trans"/>
</dbReference>
<gene>
    <name evidence="1" type="ORF">BRARA_B01604</name>
</gene>
<evidence type="ECO:0008006" key="3">
    <source>
        <dbReference type="Google" id="ProtNLM"/>
    </source>
</evidence>
<name>A0A398ACC5_BRACM</name>
<evidence type="ECO:0000313" key="1">
    <source>
        <dbReference type="EMBL" id="RID74508.1"/>
    </source>
</evidence>
<dbReference type="Gene3D" id="3.90.550.10">
    <property type="entry name" value="Spore Coat Polysaccharide Biosynthesis Protein SpsA, Chain A"/>
    <property type="match status" value="1"/>
</dbReference>
<organism evidence="1 2">
    <name type="scientific">Brassica campestris</name>
    <name type="common">Field mustard</name>
    <dbReference type="NCBI Taxonomy" id="3711"/>
    <lineage>
        <taxon>Eukaryota</taxon>
        <taxon>Viridiplantae</taxon>
        <taxon>Streptophyta</taxon>
        <taxon>Embryophyta</taxon>
        <taxon>Tracheophyta</taxon>
        <taxon>Spermatophyta</taxon>
        <taxon>Magnoliopsida</taxon>
        <taxon>eudicotyledons</taxon>
        <taxon>Gunneridae</taxon>
        <taxon>Pentapetalae</taxon>
        <taxon>rosids</taxon>
        <taxon>malvids</taxon>
        <taxon>Brassicales</taxon>
        <taxon>Brassicaceae</taxon>
        <taxon>Brassiceae</taxon>
        <taxon>Brassica</taxon>
    </lineage>
</organism>
<dbReference type="AlphaFoldDB" id="A0A398ACC5"/>
<dbReference type="EMBL" id="CM010629">
    <property type="protein sequence ID" value="RID74508.1"/>
    <property type="molecule type" value="Genomic_DNA"/>
</dbReference>
<protein>
    <recommendedName>
        <fullName evidence="3">Nucleotide-diphospho-sugar transferase domain-containing protein</fullName>
    </recommendedName>
</protein>
<dbReference type="PANTHER" id="PTHR35105">
    <property type="entry name" value="EXPRESSED PROTEIN"/>
    <property type="match status" value="1"/>
</dbReference>
<dbReference type="SUPFAM" id="SSF53448">
    <property type="entry name" value="Nucleotide-diphospho-sugar transferases"/>
    <property type="match status" value="1"/>
</dbReference>
<accession>A0A398ACC5</accession>
<proteinExistence type="predicted"/>
<dbReference type="PANTHER" id="PTHR35105:SF9">
    <property type="entry name" value="NUCLEOTIDE-DIPHOSPHO-SUGAR TRANSFERASE DOMAIN-CONTAINING PROTEIN"/>
    <property type="match status" value="1"/>
</dbReference>